<protein>
    <recommendedName>
        <fullName evidence="5">Transmembrane protein 260</fullName>
    </recommendedName>
</protein>
<dbReference type="AlphaFoldDB" id="A0AAN9BH12"/>
<keyword evidence="4" id="KW-1185">Reference proteome</keyword>
<accession>A0AAN9BH12</accession>
<comment type="caution">
    <text evidence="3">The sequence shown here is derived from an EMBL/GenBank/DDBJ whole genome shotgun (WGS) entry which is preliminary data.</text>
</comment>
<reference evidence="3 4" key="1">
    <citation type="submission" date="2024-02" db="EMBL/GenBank/DDBJ databases">
        <title>Chromosome-scale genome assembly of the rough periwinkle Littorina saxatilis.</title>
        <authorList>
            <person name="De Jode A."/>
            <person name="Faria R."/>
            <person name="Formenti G."/>
            <person name="Sims Y."/>
            <person name="Smith T.P."/>
            <person name="Tracey A."/>
            <person name="Wood J.M.D."/>
            <person name="Zagrodzka Z.B."/>
            <person name="Johannesson K."/>
            <person name="Butlin R.K."/>
            <person name="Leder E.H."/>
        </authorList>
    </citation>
    <scope>NUCLEOTIDE SEQUENCE [LARGE SCALE GENOMIC DNA]</scope>
    <source>
        <strain evidence="3">Snail1</strain>
        <tissue evidence="3">Muscle</tissue>
    </source>
</reference>
<keyword evidence="2" id="KW-1133">Transmembrane helix</keyword>
<dbReference type="Pfam" id="PF11028">
    <property type="entry name" value="TMEM260-like"/>
    <property type="match status" value="1"/>
</dbReference>
<dbReference type="PANTHER" id="PTHR16214:SF3">
    <property type="entry name" value="TRANSMEMBRANE PROTEIN 260"/>
    <property type="match status" value="1"/>
</dbReference>
<feature type="transmembrane region" description="Helical" evidence="2">
    <location>
        <begin position="60"/>
        <end position="80"/>
    </location>
</feature>
<name>A0AAN9BH12_9CAEN</name>
<keyword evidence="2" id="KW-0472">Membrane</keyword>
<evidence type="ECO:0000313" key="4">
    <source>
        <dbReference type="Proteomes" id="UP001374579"/>
    </source>
</evidence>
<feature type="transmembrane region" description="Helical" evidence="2">
    <location>
        <begin position="183"/>
        <end position="203"/>
    </location>
</feature>
<evidence type="ECO:0000256" key="2">
    <source>
        <dbReference type="SAM" id="Phobius"/>
    </source>
</evidence>
<evidence type="ECO:0000256" key="1">
    <source>
        <dbReference type="SAM" id="MobiDB-lite"/>
    </source>
</evidence>
<feature type="transmembrane region" description="Helical" evidence="2">
    <location>
        <begin position="146"/>
        <end position="171"/>
    </location>
</feature>
<feature type="transmembrane region" description="Helical" evidence="2">
    <location>
        <begin position="361"/>
        <end position="379"/>
    </location>
</feature>
<sequence>MREQHSTTTSVPAPADVHKKGGRKKKWKNKKNPTKSHPSERRDTETNGTQNFSSREDERGFGFSVVQLAVTGLLSAVYVATMHPSLPGGDAGELIVAADELGVAHPPGYPLSTLMLKAAFLLIPHGSVAWRANLFTSLVAALAGGFLYQAVFLMTGSVVAGLLATGMFSFSRLTWTWSVTAEVFALNNLLVAVLLVTAVRFSQCGAKDKTKVSQLGALVCGLCLSNQHTTVVYVAILVPWVLHSLYIHKRLSVGLLFKLTLWFVLGLLPYIYLPLSSTSGHARWTWGDQSTISGFLTHLLRREYGTLELLKDHEGQGLIMGLFAYMEHVAKDLTPAMLFFFATTVFSVYNRSRTGRCEMTVVMFAMLSTYTVFFAWRANLDIVKPLYRGVVERFWLQSDLILVAMAAVAFSDVIRIVNRLVPLLKYHADMLIALTLVAMHLMMNITECDQSHNTVVQDFALTSLKAFPEGAVILTKGDLPSNSLRYYHLTEGVRPDLVLFDQEVLTYDWSVPMLGRHTEGLVLPGDQLYLRSGVDDQGKKRFTFEQLLDANFNRKPVFGCIGAQDHEPSWEQTYILRPFGVCMQFLKKGAEFSQLDDWLKASHQFAVNWSHPIPHTTQGGSTWEEVASEEMWRAKTVAGLYILETVDRIQSNEKKTTLLGHAFQIYKDAIETHPHIPGYWHKNFALVCEKLRHLTQDFSEKVKLIRTTIAHFKAYVNSGTSDPEIPAIEKAVKQLQDYADSMTKGGGGRR</sequence>
<keyword evidence="2" id="KW-0812">Transmembrane</keyword>
<gene>
    <name evidence="3" type="ORF">V1264_019331</name>
</gene>
<feature type="transmembrane region" description="Helical" evidence="2">
    <location>
        <begin position="333"/>
        <end position="349"/>
    </location>
</feature>
<dbReference type="InterPro" id="IPR052724">
    <property type="entry name" value="GT117_domain-containing"/>
</dbReference>
<dbReference type="EMBL" id="JBAMIC010000008">
    <property type="protein sequence ID" value="KAK7104649.1"/>
    <property type="molecule type" value="Genomic_DNA"/>
</dbReference>
<feature type="region of interest" description="Disordered" evidence="1">
    <location>
        <begin position="1"/>
        <end position="56"/>
    </location>
</feature>
<proteinExistence type="predicted"/>
<feature type="compositionally biased region" description="Basic residues" evidence="1">
    <location>
        <begin position="20"/>
        <end position="34"/>
    </location>
</feature>
<evidence type="ECO:0008006" key="5">
    <source>
        <dbReference type="Google" id="ProtNLM"/>
    </source>
</evidence>
<dbReference type="Proteomes" id="UP001374579">
    <property type="component" value="Unassembled WGS sequence"/>
</dbReference>
<dbReference type="InterPro" id="IPR021280">
    <property type="entry name" value="TMEM260-like"/>
</dbReference>
<evidence type="ECO:0000313" key="3">
    <source>
        <dbReference type="EMBL" id="KAK7104649.1"/>
    </source>
</evidence>
<organism evidence="3 4">
    <name type="scientific">Littorina saxatilis</name>
    <dbReference type="NCBI Taxonomy" id="31220"/>
    <lineage>
        <taxon>Eukaryota</taxon>
        <taxon>Metazoa</taxon>
        <taxon>Spiralia</taxon>
        <taxon>Lophotrochozoa</taxon>
        <taxon>Mollusca</taxon>
        <taxon>Gastropoda</taxon>
        <taxon>Caenogastropoda</taxon>
        <taxon>Littorinimorpha</taxon>
        <taxon>Littorinoidea</taxon>
        <taxon>Littorinidae</taxon>
        <taxon>Littorina</taxon>
    </lineage>
</organism>
<feature type="transmembrane region" description="Helical" evidence="2">
    <location>
        <begin position="254"/>
        <end position="273"/>
    </location>
</feature>
<dbReference type="PANTHER" id="PTHR16214">
    <property type="entry name" value="TRANSMEMBRANE PROTEIN 260"/>
    <property type="match status" value="1"/>
</dbReference>
<feature type="compositionally biased region" description="Polar residues" evidence="1">
    <location>
        <begin position="1"/>
        <end position="11"/>
    </location>
</feature>